<evidence type="ECO:0000313" key="5">
    <source>
        <dbReference type="Proteomes" id="UP000823641"/>
    </source>
</evidence>
<protein>
    <submittedName>
        <fullName evidence="4">Colanic acid biosynthesis acetyltransferase</fullName>
    </submittedName>
</protein>
<dbReference type="InterPro" id="IPR051159">
    <property type="entry name" value="Hexapeptide_acetyltransf"/>
</dbReference>
<dbReference type="AlphaFoldDB" id="A0A9D9HTH9"/>
<comment type="similarity">
    <text evidence="1">Belongs to the transferase hexapeptide repeat family.</text>
</comment>
<accession>A0A9D9HTH9</accession>
<dbReference type="EMBL" id="JADIMG010000063">
    <property type="protein sequence ID" value="MBO8459906.1"/>
    <property type="molecule type" value="Genomic_DNA"/>
</dbReference>
<evidence type="ECO:0000313" key="4">
    <source>
        <dbReference type="EMBL" id="MBO8459906.1"/>
    </source>
</evidence>
<name>A0A9D9HTH9_9BACT</name>
<dbReference type="GO" id="GO:0005829">
    <property type="term" value="C:cytosol"/>
    <property type="evidence" value="ECO:0007669"/>
    <property type="project" value="TreeGrafter"/>
</dbReference>
<dbReference type="InterPro" id="IPR011004">
    <property type="entry name" value="Trimer_LpxA-like_sf"/>
</dbReference>
<reference evidence="4" key="1">
    <citation type="submission" date="2020-10" db="EMBL/GenBank/DDBJ databases">
        <authorList>
            <person name="Gilroy R."/>
        </authorList>
    </citation>
    <scope>NUCLEOTIDE SEQUENCE</scope>
    <source>
        <strain evidence="4">G3-3990</strain>
    </source>
</reference>
<dbReference type="InterPro" id="IPR018357">
    <property type="entry name" value="Hexapep_transf_CS"/>
</dbReference>
<evidence type="ECO:0000256" key="1">
    <source>
        <dbReference type="ARBA" id="ARBA00007274"/>
    </source>
</evidence>
<dbReference type="Gene3D" id="2.160.10.10">
    <property type="entry name" value="Hexapeptide repeat proteins"/>
    <property type="match status" value="1"/>
</dbReference>
<gene>
    <name evidence="4" type="ORF">IAA73_06205</name>
</gene>
<evidence type="ECO:0000256" key="2">
    <source>
        <dbReference type="ARBA" id="ARBA00022679"/>
    </source>
</evidence>
<comment type="caution">
    <text evidence="4">The sequence shown here is derived from an EMBL/GenBank/DDBJ whole genome shotgun (WGS) entry which is preliminary data.</text>
</comment>
<dbReference type="Proteomes" id="UP000823641">
    <property type="component" value="Unassembled WGS sequence"/>
</dbReference>
<organism evidence="4 5">
    <name type="scientific">Candidatus Gallipaludibacter merdavium</name>
    <dbReference type="NCBI Taxonomy" id="2840839"/>
    <lineage>
        <taxon>Bacteria</taxon>
        <taxon>Pseudomonadati</taxon>
        <taxon>Bacteroidota</taxon>
        <taxon>Bacteroidia</taxon>
        <taxon>Bacteroidales</taxon>
        <taxon>Candidatus Gallipaludibacter</taxon>
    </lineage>
</organism>
<dbReference type="PANTHER" id="PTHR23416:SF23">
    <property type="entry name" value="ACETYLTRANSFERASE C18B11.09C-RELATED"/>
    <property type="match status" value="1"/>
</dbReference>
<evidence type="ECO:0000256" key="3">
    <source>
        <dbReference type="ARBA" id="ARBA00022737"/>
    </source>
</evidence>
<sequence length="192" mass="21395">MDLTKHTPGHVALSVKAKRAVWNVVCFCLFRPFPTKIFRPWRIFLLKLFGAKVEWDAEVYASVRLWAPWNLQMGHRACLGPDVICYNQDTVLLEDDVVVSQYSYLCTASHDVDMLNTADDSLITAPIWIREKAWIGSKAFIGLGVCIGKAAVVGATASVYKSVEDYLVVGGNPAKIIKKRVLKGTGYERTDS</sequence>
<proteinExistence type="inferred from homology"/>
<keyword evidence="3" id="KW-0677">Repeat</keyword>
<keyword evidence="2" id="KW-0808">Transferase</keyword>
<reference evidence="4" key="2">
    <citation type="journal article" date="2021" name="PeerJ">
        <title>Extensive microbial diversity within the chicken gut microbiome revealed by metagenomics and culture.</title>
        <authorList>
            <person name="Gilroy R."/>
            <person name="Ravi A."/>
            <person name="Getino M."/>
            <person name="Pursley I."/>
            <person name="Horton D.L."/>
            <person name="Alikhan N.F."/>
            <person name="Baker D."/>
            <person name="Gharbi K."/>
            <person name="Hall N."/>
            <person name="Watson M."/>
            <person name="Adriaenssens E.M."/>
            <person name="Foster-Nyarko E."/>
            <person name="Jarju S."/>
            <person name="Secka A."/>
            <person name="Antonio M."/>
            <person name="Oren A."/>
            <person name="Chaudhuri R.R."/>
            <person name="La Ragione R."/>
            <person name="Hildebrand F."/>
            <person name="Pallen M.J."/>
        </authorList>
    </citation>
    <scope>NUCLEOTIDE SEQUENCE</scope>
    <source>
        <strain evidence="4">G3-3990</strain>
    </source>
</reference>
<dbReference type="SUPFAM" id="SSF51161">
    <property type="entry name" value="Trimeric LpxA-like enzymes"/>
    <property type="match status" value="1"/>
</dbReference>
<dbReference type="PROSITE" id="PS00101">
    <property type="entry name" value="HEXAPEP_TRANSFERASES"/>
    <property type="match status" value="1"/>
</dbReference>
<dbReference type="PANTHER" id="PTHR23416">
    <property type="entry name" value="SIALIC ACID SYNTHASE-RELATED"/>
    <property type="match status" value="1"/>
</dbReference>
<dbReference type="GO" id="GO:0008374">
    <property type="term" value="F:O-acyltransferase activity"/>
    <property type="evidence" value="ECO:0007669"/>
    <property type="project" value="TreeGrafter"/>
</dbReference>